<evidence type="ECO:0000256" key="3">
    <source>
        <dbReference type="ARBA" id="ARBA00022845"/>
    </source>
</evidence>
<dbReference type="Pfam" id="PF02623">
    <property type="entry name" value="FliW"/>
    <property type="match status" value="1"/>
</dbReference>
<dbReference type="PANTHER" id="PTHR39190:SF1">
    <property type="entry name" value="FLAGELLAR ASSEMBLY FACTOR FLIW"/>
    <property type="match status" value="1"/>
</dbReference>
<dbReference type="AlphaFoldDB" id="N1UYE1"/>
<comment type="caution">
    <text evidence="4">The sequence shown here is derived from an EMBL/GenBank/DDBJ whole genome shotgun (WGS) entry which is preliminary data.</text>
</comment>
<organism evidence="4 5">
    <name type="scientific">Arthrobacter crystallopoietes BAB-32</name>
    <dbReference type="NCBI Taxonomy" id="1246476"/>
    <lineage>
        <taxon>Bacteria</taxon>
        <taxon>Bacillati</taxon>
        <taxon>Actinomycetota</taxon>
        <taxon>Actinomycetes</taxon>
        <taxon>Micrococcales</taxon>
        <taxon>Micrococcaceae</taxon>
        <taxon>Crystallibacter</taxon>
    </lineage>
</organism>
<evidence type="ECO:0000313" key="4">
    <source>
        <dbReference type="EMBL" id="EMY34085.1"/>
    </source>
</evidence>
<dbReference type="PANTHER" id="PTHR39190">
    <property type="entry name" value="FLAGELLAR ASSEMBLY FACTOR FLIW"/>
    <property type="match status" value="1"/>
</dbReference>
<dbReference type="InterPro" id="IPR003775">
    <property type="entry name" value="Flagellar_assembly_factor_FliW"/>
</dbReference>
<evidence type="ECO:0000256" key="2">
    <source>
        <dbReference type="ARBA" id="ARBA00022795"/>
    </source>
</evidence>
<dbReference type="EMBL" id="ANPE02000133">
    <property type="protein sequence ID" value="EMY34085.1"/>
    <property type="molecule type" value="Genomic_DNA"/>
</dbReference>
<sequence>MSAALTFTAPPPGLSPLTDFELTAVEEAAGLYTLTPREASAIRLFLLDAAVYLPDYRPVVTDAQLQELRLTEPADCDVLVVAKPGDAKTTVNLMAPIILNRSTGSCTQVILDGQGWELDAELPLA</sequence>
<dbReference type="Proteomes" id="UP000010729">
    <property type="component" value="Unassembled WGS sequence"/>
</dbReference>
<keyword evidence="3" id="KW-0810">Translation regulation</keyword>
<name>N1UYE1_9MICC</name>
<dbReference type="InterPro" id="IPR024046">
    <property type="entry name" value="Flagellar_assmbl_FliW_dom_sf"/>
</dbReference>
<protein>
    <recommendedName>
        <fullName evidence="6">Flagellar assembly factor FliW</fullName>
    </recommendedName>
</protein>
<gene>
    <name evidence="4" type="ORF">D477_011351</name>
</gene>
<evidence type="ECO:0008006" key="6">
    <source>
        <dbReference type="Google" id="ProtNLM"/>
    </source>
</evidence>
<dbReference type="OrthoDB" id="3268119at2"/>
<dbReference type="RefSeq" id="WP_005269103.1">
    <property type="nucleotide sequence ID" value="NZ_ANPE02000133.1"/>
</dbReference>
<keyword evidence="2" id="KW-1005">Bacterial flagellum biogenesis</keyword>
<dbReference type="Gene3D" id="2.30.290.10">
    <property type="entry name" value="BH3618-like"/>
    <property type="match status" value="1"/>
</dbReference>
<evidence type="ECO:0000256" key="1">
    <source>
        <dbReference type="ARBA" id="ARBA00022490"/>
    </source>
</evidence>
<proteinExistence type="predicted"/>
<dbReference type="SUPFAM" id="SSF141457">
    <property type="entry name" value="BH3618-like"/>
    <property type="match status" value="1"/>
</dbReference>
<reference evidence="4 5" key="1">
    <citation type="journal article" date="2013" name="Genome Announc.">
        <title>Draft Genome Sequence of Arthrobacter crystallopoietes Strain BAB-32, Revealing Genes for Bioremediation.</title>
        <authorList>
            <person name="Joshi M.N."/>
            <person name="Pandit A.S."/>
            <person name="Sharma A."/>
            <person name="Pandya R.V."/>
            <person name="Desai S.M."/>
            <person name="Saxena A.K."/>
            <person name="Bagatharia S.B."/>
        </authorList>
    </citation>
    <scope>NUCLEOTIDE SEQUENCE [LARGE SCALE GENOMIC DNA]</scope>
    <source>
        <strain evidence="4 5">BAB-32</strain>
    </source>
</reference>
<dbReference type="GO" id="GO:0044780">
    <property type="term" value="P:bacterial-type flagellum assembly"/>
    <property type="evidence" value="ECO:0007669"/>
    <property type="project" value="InterPro"/>
</dbReference>
<keyword evidence="5" id="KW-1185">Reference proteome</keyword>
<keyword evidence="1" id="KW-0963">Cytoplasm</keyword>
<accession>N1UYE1</accession>
<dbReference type="GO" id="GO:0006417">
    <property type="term" value="P:regulation of translation"/>
    <property type="evidence" value="ECO:0007669"/>
    <property type="project" value="UniProtKB-KW"/>
</dbReference>
<evidence type="ECO:0000313" key="5">
    <source>
        <dbReference type="Proteomes" id="UP000010729"/>
    </source>
</evidence>